<evidence type="ECO:0000313" key="5">
    <source>
        <dbReference type="EMBL" id="QDZ12021.1"/>
    </source>
</evidence>
<dbReference type="EMBL" id="CP042304">
    <property type="protein sequence ID" value="QDZ12021.1"/>
    <property type="molecule type" value="Genomic_DNA"/>
</dbReference>
<dbReference type="Proteomes" id="UP000315364">
    <property type="component" value="Chromosome"/>
</dbReference>
<dbReference type="AlphaFoldDB" id="A0A5B8LW47"/>
<dbReference type="PROSITE" id="PS51186">
    <property type="entry name" value="GNAT"/>
    <property type="match status" value="1"/>
</dbReference>
<dbReference type="OrthoDB" id="9804153at2"/>
<dbReference type="GO" id="GO:0016747">
    <property type="term" value="F:acyltransferase activity, transferring groups other than amino-acyl groups"/>
    <property type="evidence" value="ECO:0007669"/>
    <property type="project" value="InterPro"/>
</dbReference>
<protein>
    <submittedName>
        <fullName evidence="5">GNAT family N-acetyltransferase</fullName>
    </submittedName>
</protein>
<keyword evidence="2" id="KW-0012">Acyltransferase</keyword>
<dbReference type="Pfam" id="PF13302">
    <property type="entry name" value="Acetyltransf_3"/>
    <property type="match status" value="1"/>
</dbReference>
<evidence type="ECO:0000256" key="3">
    <source>
        <dbReference type="ARBA" id="ARBA00038502"/>
    </source>
</evidence>
<dbReference type="Gene3D" id="3.40.630.30">
    <property type="match status" value="1"/>
</dbReference>
<dbReference type="SUPFAM" id="SSF55729">
    <property type="entry name" value="Acyl-CoA N-acyltransferases (Nat)"/>
    <property type="match status" value="1"/>
</dbReference>
<evidence type="ECO:0000256" key="1">
    <source>
        <dbReference type="ARBA" id="ARBA00022679"/>
    </source>
</evidence>
<keyword evidence="1 5" id="KW-0808">Transferase</keyword>
<evidence type="ECO:0000313" key="6">
    <source>
        <dbReference type="Proteomes" id="UP000315364"/>
    </source>
</evidence>
<name>A0A5B8LW47_9HYPH</name>
<reference evidence="5 6" key="1">
    <citation type="submission" date="2019-07" db="EMBL/GenBank/DDBJ databases">
        <title>Full genome sequence of Devosia sp. Gsoil 520.</title>
        <authorList>
            <person name="Im W.-T."/>
        </authorList>
    </citation>
    <scope>NUCLEOTIDE SEQUENCE [LARGE SCALE GENOMIC DNA]</scope>
    <source>
        <strain evidence="5 6">Gsoil 520</strain>
    </source>
</reference>
<organism evidence="5 6">
    <name type="scientific">Devosia ginsengisoli</name>
    <dbReference type="NCBI Taxonomy" id="400770"/>
    <lineage>
        <taxon>Bacteria</taxon>
        <taxon>Pseudomonadati</taxon>
        <taxon>Pseudomonadota</taxon>
        <taxon>Alphaproteobacteria</taxon>
        <taxon>Hyphomicrobiales</taxon>
        <taxon>Devosiaceae</taxon>
        <taxon>Devosia</taxon>
    </lineage>
</organism>
<dbReference type="PANTHER" id="PTHR43792:SF8">
    <property type="entry name" value="[RIBOSOMAL PROTEIN US5]-ALANINE N-ACETYLTRANSFERASE"/>
    <property type="match status" value="1"/>
</dbReference>
<dbReference type="InterPro" id="IPR016181">
    <property type="entry name" value="Acyl_CoA_acyltransferase"/>
</dbReference>
<dbReference type="InterPro" id="IPR000182">
    <property type="entry name" value="GNAT_dom"/>
</dbReference>
<feature type="domain" description="N-acetyltransferase" evidence="4">
    <location>
        <begin position="10"/>
        <end position="171"/>
    </location>
</feature>
<proteinExistence type="inferred from homology"/>
<keyword evidence="6" id="KW-1185">Reference proteome</keyword>
<evidence type="ECO:0000259" key="4">
    <source>
        <dbReference type="PROSITE" id="PS51186"/>
    </source>
</evidence>
<dbReference type="RefSeq" id="WP_146290835.1">
    <property type="nucleotide sequence ID" value="NZ_CP042304.1"/>
</dbReference>
<dbReference type="PANTHER" id="PTHR43792">
    <property type="entry name" value="GNAT FAMILY, PUTATIVE (AFU_ORTHOLOGUE AFUA_3G00765)-RELATED-RELATED"/>
    <property type="match status" value="1"/>
</dbReference>
<evidence type="ECO:0000256" key="2">
    <source>
        <dbReference type="ARBA" id="ARBA00023315"/>
    </source>
</evidence>
<accession>A0A5B8LW47</accession>
<gene>
    <name evidence="5" type="ORF">FPZ08_15485</name>
</gene>
<dbReference type="InterPro" id="IPR051531">
    <property type="entry name" value="N-acetyltransferase"/>
</dbReference>
<dbReference type="KEGG" id="dea:FPZ08_15485"/>
<sequence>MNVTLRTPRFILRQPQVGDAEAIARYLNDFEVAGNLARVPFPYHLSDARAWLRTRLPNLPLEETNFAIDLPDSGMVGQVGFHRGPDGPIIGYWLGRPFWGRGIMTEAVAASLDWLFSASDIPAVYSGVFHFNAASLAIQTKLGFTQTGRSTLLCLARGAEVEHIDTIMTRERFQQKWQPVLRPGNATR</sequence>
<comment type="similarity">
    <text evidence="3">Belongs to the acetyltransferase family. RimJ subfamily.</text>
</comment>